<evidence type="ECO:0000256" key="3">
    <source>
        <dbReference type="SAM" id="MobiDB-lite"/>
    </source>
</evidence>
<dbReference type="EMBL" id="JAMYWD010000008">
    <property type="protein sequence ID" value="KAJ4962600.1"/>
    <property type="molecule type" value="Genomic_DNA"/>
</dbReference>
<dbReference type="InterPro" id="IPR019147">
    <property type="entry name" value="SWAP_N_domain"/>
</dbReference>
<feature type="compositionally biased region" description="Basic and acidic residues" evidence="3">
    <location>
        <begin position="238"/>
        <end position="255"/>
    </location>
</feature>
<feature type="compositionally biased region" description="Basic and acidic residues" evidence="3">
    <location>
        <begin position="265"/>
        <end position="278"/>
    </location>
</feature>
<proteinExistence type="predicted"/>
<gene>
    <name evidence="5" type="ORF">NE237_022539</name>
</gene>
<evidence type="ECO:0000313" key="5">
    <source>
        <dbReference type="EMBL" id="KAJ4962600.1"/>
    </source>
</evidence>
<dbReference type="GO" id="GO:0008380">
    <property type="term" value="P:RNA splicing"/>
    <property type="evidence" value="ECO:0007669"/>
    <property type="project" value="UniProtKB-KW"/>
</dbReference>
<feature type="compositionally biased region" description="Basic and acidic residues" evidence="3">
    <location>
        <begin position="177"/>
        <end position="187"/>
    </location>
</feature>
<evidence type="ECO:0000256" key="2">
    <source>
        <dbReference type="ARBA" id="ARBA00023187"/>
    </source>
</evidence>
<dbReference type="Pfam" id="PF09750">
    <property type="entry name" value="DRY_EERY"/>
    <property type="match status" value="1"/>
</dbReference>
<name>A0A9Q0K5D3_9MAGN</name>
<dbReference type="SMART" id="SM01141">
    <property type="entry name" value="DRY_EERY"/>
    <property type="match status" value="1"/>
</dbReference>
<keyword evidence="2" id="KW-0508">mRNA splicing</keyword>
<evidence type="ECO:0000256" key="1">
    <source>
        <dbReference type="ARBA" id="ARBA00022664"/>
    </source>
</evidence>
<feature type="domain" description="Suppressor of white apricot N-terminal" evidence="4">
    <location>
        <begin position="39"/>
        <end position="179"/>
    </location>
</feature>
<dbReference type="PANTHER" id="PTHR13161">
    <property type="entry name" value="SPLICING FACTOR SUPPRESSOR OF WHITE APRICOT"/>
    <property type="match status" value="1"/>
</dbReference>
<evidence type="ECO:0000259" key="4">
    <source>
        <dbReference type="SMART" id="SM01141"/>
    </source>
</evidence>
<dbReference type="OrthoDB" id="10070965at2759"/>
<keyword evidence="1" id="KW-0507">mRNA processing</keyword>
<feature type="compositionally biased region" description="Basic and acidic residues" evidence="3">
    <location>
        <begin position="429"/>
        <end position="441"/>
    </location>
</feature>
<sequence length="536" mass="62574">MWHEARRSEKKVHELMDAARKRAQRRAVFLAKRRGDPQQSLQVLGSRCRMYRDDGLYQATEDQQGLIPWNGKQNILIDRFDGRALLDFIRESDSRHSRVQEKTEEEEELEEFVSFERYRDLIKHRRRGLNDEEGLRHAYEEMEAKTAALFTSDRSHPVQPPPAIKGSYSQVGFSYDGDGKEESRVLESDDDDDEDDEDEDEDDEDINSDDSNDEGMDVIAKEFGVKRYSWLVHMDKRAKEEEKRQKEVVRGDPAIRKLSRKERRKASQMEREREREAARITGSRAFHHDPYREPRRSPTYEAYSRSRRSRSRSRSHSPHSRRYDRDNGHRSKSRTAKIEYITEFGGATDSSEPKLEGYSPPPSPPSQVDVLNRPSSGHILEALHTDPASAVSLDQEKSTKVLKPSISTSSALAKLSKPIVPGGPSKAQQGEKKETPQERLKRIMSKQLNKQIKKDTAVEMAKKREQERQRLEKLAETSRLSRHRHRSHSRSHSRSPRRYRRSRSRSRSSPRRYYSRSRSPSHSRSRSPRVRSRSRY</sequence>
<feature type="compositionally biased region" description="Acidic residues" evidence="3">
    <location>
        <begin position="188"/>
        <end position="216"/>
    </location>
</feature>
<keyword evidence="6" id="KW-1185">Reference proteome</keyword>
<evidence type="ECO:0000313" key="6">
    <source>
        <dbReference type="Proteomes" id="UP001141806"/>
    </source>
</evidence>
<feature type="compositionally biased region" description="Basic and acidic residues" evidence="3">
    <location>
        <begin position="452"/>
        <end position="476"/>
    </location>
</feature>
<dbReference type="PANTHER" id="PTHR13161:SF4">
    <property type="entry name" value="CLK4-ASSOCIATING SERINE_ARGININE RICH PROTEIN"/>
    <property type="match status" value="1"/>
</dbReference>
<dbReference type="Proteomes" id="UP001141806">
    <property type="component" value="Unassembled WGS sequence"/>
</dbReference>
<reference evidence="5" key="1">
    <citation type="journal article" date="2023" name="Plant J.">
        <title>The genome of the king protea, Protea cynaroides.</title>
        <authorList>
            <person name="Chang J."/>
            <person name="Duong T.A."/>
            <person name="Schoeman C."/>
            <person name="Ma X."/>
            <person name="Roodt D."/>
            <person name="Barker N."/>
            <person name="Li Z."/>
            <person name="Van de Peer Y."/>
            <person name="Mizrachi E."/>
        </authorList>
    </citation>
    <scope>NUCLEOTIDE SEQUENCE</scope>
    <source>
        <tissue evidence="5">Young leaves</tissue>
    </source>
</reference>
<feature type="compositionally biased region" description="Basic and acidic residues" evidence="3">
    <location>
        <begin position="286"/>
        <end position="298"/>
    </location>
</feature>
<dbReference type="InterPro" id="IPR040397">
    <property type="entry name" value="SWAP"/>
</dbReference>
<organism evidence="5 6">
    <name type="scientific">Protea cynaroides</name>
    <dbReference type="NCBI Taxonomy" id="273540"/>
    <lineage>
        <taxon>Eukaryota</taxon>
        <taxon>Viridiplantae</taxon>
        <taxon>Streptophyta</taxon>
        <taxon>Embryophyta</taxon>
        <taxon>Tracheophyta</taxon>
        <taxon>Spermatophyta</taxon>
        <taxon>Magnoliopsida</taxon>
        <taxon>Proteales</taxon>
        <taxon>Proteaceae</taxon>
        <taxon>Protea</taxon>
    </lineage>
</organism>
<feature type="region of interest" description="Disordered" evidence="3">
    <location>
        <begin position="152"/>
        <end position="217"/>
    </location>
</feature>
<feature type="compositionally biased region" description="Basic residues" evidence="3">
    <location>
        <begin position="305"/>
        <end position="320"/>
    </location>
</feature>
<dbReference type="AlphaFoldDB" id="A0A9Q0K5D3"/>
<feature type="compositionally biased region" description="Basic residues" evidence="3">
    <location>
        <begin position="480"/>
        <end position="536"/>
    </location>
</feature>
<comment type="caution">
    <text evidence="5">The sequence shown here is derived from an EMBL/GenBank/DDBJ whole genome shotgun (WGS) entry which is preliminary data.</text>
</comment>
<protein>
    <recommendedName>
        <fullName evidence="4">Suppressor of white apricot N-terminal domain-containing protein</fullName>
    </recommendedName>
</protein>
<feature type="region of interest" description="Disordered" evidence="3">
    <location>
        <begin position="238"/>
        <end position="536"/>
    </location>
</feature>
<accession>A0A9Q0K5D3</accession>
<dbReference type="GO" id="GO:0006397">
    <property type="term" value="P:mRNA processing"/>
    <property type="evidence" value="ECO:0007669"/>
    <property type="project" value="UniProtKB-KW"/>
</dbReference>